<dbReference type="GeneID" id="42006340"/>
<dbReference type="RefSeq" id="XP_031022973.1">
    <property type="nucleotide sequence ID" value="XM_031171043.1"/>
</dbReference>
<dbReference type="EMBL" id="QEAO01000042">
    <property type="protein sequence ID" value="TPX31579.1"/>
    <property type="molecule type" value="Genomic_DNA"/>
</dbReference>
<feature type="region of interest" description="Disordered" evidence="1">
    <location>
        <begin position="532"/>
        <end position="552"/>
    </location>
</feature>
<feature type="compositionally biased region" description="Low complexity" evidence="1">
    <location>
        <begin position="598"/>
        <end position="607"/>
    </location>
</feature>
<accession>A0A507BXK4</accession>
<evidence type="ECO:0000256" key="1">
    <source>
        <dbReference type="SAM" id="MobiDB-lite"/>
    </source>
</evidence>
<protein>
    <submittedName>
        <fullName evidence="2">Uncharacterized protein</fullName>
    </submittedName>
</protein>
<feature type="compositionally biased region" description="Basic residues" evidence="1">
    <location>
        <begin position="30"/>
        <end position="43"/>
    </location>
</feature>
<sequence>MSSPVDSKRDIDAVLGVPPHPSNTTTGQKHSSRNTHRRRRRRRSTSDLHTDRPTSETDIDHLLIQADYAPRAVLATLDHRQLLITTSTPSSAIDANAHKRATVPAAKTLLAVRTLTPAYVINFVNGSEDVDELIHIGDVTLESNPFLHDINQVMAVGDADDKNLNGDGGVRAKRLKRKATILRKSQGRRQRHVLHSTFLTHDMIGEGNEDSNATRIVLLNPSQFPPYLHIPIGRAAEDIDQLVTVGSRWRPHSPRLAKQVKDIDGLLSSGDAAAAHNAASSNNAESSPHQAATTRVKETSQSERNSLDARPKPKSRLRRSTSSPEFPIEWMDVEEYSWTAGVTLSDGPRDVDDVLLIAANDDELQVLFKDGLDVDRIMGLSSDASPGAGSPGNSANPQTRKPHTREASPSPTEATNPPPSPAAPAHASKAAQRVSYVETDGKDVLHRHNTTIRTTPTFAQNEFGLDIDGVLGHGRKSHLHFSAPCLDEDCYDQANEDEIEPRRNSIGAEVVLDASRKVTRFKEPLHIIKRRSGIKRSQSSPTKSVQWQPPKVVHRSRTNLDIELYVSASNNEDSPTTVQMDPQDRPVPDISEILKMGKSTSTSNTTTKKSEEDALAGDAPILRTSSNVSSAASSRRNQINPATTDRASANPSESMSRGASGGLAGASSEGRLLFGPRRSVPSESRTHGHQKEGKQVINQQHRIQTLSNENQYRHYSWRSEPELQSPLELPATDINDMVEWGLRLGNKSEQV</sequence>
<feature type="compositionally biased region" description="Polar residues" evidence="1">
    <location>
        <begin position="535"/>
        <end position="547"/>
    </location>
</feature>
<feature type="compositionally biased region" description="Low complexity" evidence="1">
    <location>
        <begin position="384"/>
        <end position="397"/>
    </location>
</feature>
<proteinExistence type="predicted"/>
<feature type="compositionally biased region" description="Basic and acidic residues" evidence="1">
    <location>
        <begin position="44"/>
        <end position="54"/>
    </location>
</feature>
<feature type="region of interest" description="Disordered" evidence="1">
    <location>
        <begin position="1"/>
        <end position="54"/>
    </location>
</feature>
<feature type="region of interest" description="Disordered" evidence="1">
    <location>
        <begin position="274"/>
        <end position="322"/>
    </location>
</feature>
<dbReference type="AlphaFoldDB" id="A0A507BXK4"/>
<keyword evidence="3" id="KW-1185">Reference proteome</keyword>
<organism evidence="2 3">
    <name type="scientific">Synchytrium microbalum</name>
    <dbReference type="NCBI Taxonomy" id="1806994"/>
    <lineage>
        <taxon>Eukaryota</taxon>
        <taxon>Fungi</taxon>
        <taxon>Fungi incertae sedis</taxon>
        <taxon>Chytridiomycota</taxon>
        <taxon>Chytridiomycota incertae sedis</taxon>
        <taxon>Chytridiomycetes</taxon>
        <taxon>Synchytriales</taxon>
        <taxon>Synchytriaceae</taxon>
        <taxon>Synchytrium</taxon>
    </lineage>
</organism>
<feature type="compositionally biased region" description="Low complexity" evidence="1">
    <location>
        <begin position="274"/>
        <end position="287"/>
    </location>
</feature>
<feature type="compositionally biased region" description="Basic and acidic residues" evidence="1">
    <location>
        <begin position="295"/>
        <end position="311"/>
    </location>
</feature>
<feature type="compositionally biased region" description="Basic and acidic residues" evidence="1">
    <location>
        <begin position="1"/>
        <end position="12"/>
    </location>
</feature>
<feature type="compositionally biased region" description="Low complexity" evidence="1">
    <location>
        <begin position="625"/>
        <end position="637"/>
    </location>
</feature>
<feature type="compositionally biased region" description="Polar residues" evidence="1">
    <location>
        <begin position="638"/>
        <end position="653"/>
    </location>
</feature>
<reference evidence="2 3" key="1">
    <citation type="journal article" date="2019" name="Sci. Rep.">
        <title>Comparative genomics of chytrid fungi reveal insights into the obligate biotrophic and pathogenic lifestyle of Synchytrium endobioticum.</title>
        <authorList>
            <person name="van de Vossenberg B.T.L.H."/>
            <person name="Warris S."/>
            <person name="Nguyen H.D.T."/>
            <person name="van Gent-Pelzer M.P.E."/>
            <person name="Joly D.L."/>
            <person name="van de Geest H.C."/>
            <person name="Bonants P.J.M."/>
            <person name="Smith D.S."/>
            <person name="Levesque C.A."/>
            <person name="van der Lee T.A.J."/>
        </authorList>
    </citation>
    <scope>NUCLEOTIDE SEQUENCE [LARGE SCALE GENOMIC DNA]</scope>
    <source>
        <strain evidence="2 3">JEL517</strain>
    </source>
</reference>
<evidence type="ECO:0000313" key="3">
    <source>
        <dbReference type="Proteomes" id="UP000319731"/>
    </source>
</evidence>
<feature type="compositionally biased region" description="Basic and acidic residues" evidence="1">
    <location>
        <begin position="684"/>
        <end position="694"/>
    </location>
</feature>
<feature type="region of interest" description="Disordered" evidence="1">
    <location>
        <begin position="380"/>
        <end position="435"/>
    </location>
</feature>
<dbReference type="OrthoDB" id="10573771at2759"/>
<name>A0A507BXK4_9FUNG</name>
<gene>
    <name evidence="2" type="ORF">SmJEL517_g05115</name>
</gene>
<feature type="region of interest" description="Disordered" evidence="1">
    <location>
        <begin position="567"/>
        <end position="700"/>
    </location>
</feature>
<comment type="caution">
    <text evidence="2">The sequence shown here is derived from an EMBL/GenBank/DDBJ whole genome shotgun (WGS) entry which is preliminary data.</text>
</comment>
<evidence type="ECO:0000313" key="2">
    <source>
        <dbReference type="EMBL" id="TPX31579.1"/>
    </source>
</evidence>
<feature type="compositionally biased region" description="Polar residues" evidence="1">
    <location>
        <begin position="567"/>
        <end position="580"/>
    </location>
</feature>
<dbReference type="Proteomes" id="UP000319731">
    <property type="component" value="Unassembled WGS sequence"/>
</dbReference>